<evidence type="ECO:0000256" key="6">
    <source>
        <dbReference type="SAM" id="Phobius"/>
    </source>
</evidence>
<name>A0A411HLC8_9GAMM</name>
<evidence type="ECO:0000313" key="8">
    <source>
        <dbReference type="Proteomes" id="UP000291562"/>
    </source>
</evidence>
<dbReference type="OrthoDB" id="9802121at2"/>
<evidence type="ECO:0000256" key="3">
    <source>
        <dbReference type="ARBA" id="ARBA00022692"/>
    </source>
</evidence>
<dbReference type="RefSeq" id="WP_129833999.1">
    <property type="nucleotide sequence ID" value="NZ_CP035704.1"/>
</dbReference>
<gene>
    <name evidence="7" type="ORF">ELE36_13095</name>
</gene>
<dbReference type="KEGG" id="xbc:ELE36_13095"/>
<comment type="subcellular location">
    <subcellularLocation>
        <location evidence="1">Membrane</location>
        <topology evidence="1">Multi-pass membrane protein</topology>
    </subcellularLocation>
</comment>
<evidence type="ECO:0000256" key="1">
    <source>
        <dbReference type="ARBA" id="ARBA00004141"/>
    </source>
</evidence>
<reference evidence="7 8" key="1">
    <citation type="submission" date="2019-01" db="EMBL/GenBank/DDBJ databases">
        <title>Pseudolysobacter antarctica gen. nov., sp. nov., isolated from Fildes Peninsula, Antarctica.</title>
        <authorList>
            <person name="Wei Z."/>
            <person name="Peng F."/>
        </authorList>
    </citation>
    <scope>NUCLEOTIDE SEQUENCE [LARGE SCALE GENOMIC DNA]</scope>
    <source>
        <strain evidence="7 8">AQ6-296</strain>
    </source>
</reference>
<keyword evidence="5 6" id="KW-0472">Membrane</keyword>
<feature type="transmembrane region" description="Helical" evidence="6">
    <location>
        <begin position="70"/>
        <end position="90"/>
    </location>
</feature>
<accession>A0A411HLC8</accession>
<dbReference type="InterPro" id="IPR006696">
    <property type="entry name" value="DUF423"/>
</dbReference>
<evidence type="ECO:0000313" key="7">
    <source>
        <dbReference type="EMBL" id="QBB71214.1"/>
    </source>
</evidence>
<keyword evidence="3 6" id="KW-0812">Transmembrane</keyword>
<protein>
    <submittedName>
        <fullName evidence="7">DUF423 domain-containing protein</fullName>
    </submittedName>
</protein>
<dbReference type="Proteomes" id="UP000291562">
    <property type="component" value="Chromosome"/>
</dbReference>
<keyword evidence="8" id="KW-1185">Reference proteome</keyword>
<evidence type="ECO:0000256" key="4">
    <source>
        <dbReference type="ARBA" id="ARBA00022989"/>
    </source>
</evidence>
<comment type="similarity">
    <text evidence="2">Belongs to the UPF0382 family.</text>
</comment>
<sequence>MQRCFGIIASFFGLTAVMLGAFGTHALRGVIPDTSFAIFQTGVQYQFYHALALLGIAALSAQREHFPLRIAGWAFVVGIVFFSGSLYLIALAGLQIFGAVAPIGGLALMVGWSALAISFWHKA</sequence>
<organism evidence="7 8">
    <name type="scientific">Pseudolysobacter antarcticus</name>
    <dbReference type="NCBI Taxonomy" id="2511995"/>
    <lineage>
        <taxon>Bacteria</taxon>
        <taxon>Pseudomonadati</taxon>
        <taxon>Pseudomonadota</taxon>
        <taxon>Gammaproteobacteria</taxon>
        <taxon>Lysobacterales</taxon>
        <taxon>Rhodanobacteraceae</taxon>
        <taxon>Pseudolysobacter</taxon>
    </lineage>
</organism>
<dbReference type="AlphaFoldDB" id="A0A411HLC8"/>
<feature type="transmembrane region" description="Helical" evidence="6">
    <location>
        <begin position="36"/>
        <end position="58"/>
    </location>
</feature>
<feature type="transmembrane region" description="Helical" evidence="6">
    <location>
        <begin position="96"/>
        <end position="120"/>
    </location>
</feature>
<evidence type="ECO:0000256" key="2">
    <source>
        <dbReference type="ARBA" id="ARBA00009694"/>
    </source>
</evidence>
<dbReference type="EMBL" id="CP035704">
    <property type="protein sequence ID" value="QBB71214.1"/>
    <property type="molecule type" value="Genomic_DNA"/>
</dbReference>
<keyword evidence="4 6" id="KW-1133">Transmembrane helix</keyword>
<dbReference type="Pfam" id="PF04241">
    <property type="entry name" value="DUF423"/>
    <property type="match status" value="1"/>
</dbReference>
<dbReference type="PANTHER" id="PTHR43461">
    <property type="entry name" value="TRANSMEMBRANE PROTEIN 256"/>
    <property type="match status" value="1"/>
</dbReference>
<evidence type="ECO:0000256" key="5">
    <source>
        <dbReference type="ARBA" id="ARBA00023136"/>
    </source>
</evidence>
<dbReference type="GO" id="GO:0005886">
    <property type="term" value="C:plasma membrane"/>
    <property type="evidence" value="ECO:0007669"/>
    <property type="project" value="TreeGrafter"/>
</dbReference>
<proteinExistence type="inferred from homology"/>
<dbReference type="PANTHER" id="PTHR43461:SF1">
    <property type="entry name" value="TRANSMEMBRANE PROTEIN 256"/>
    <property type="match status" value="1"/>
</dbReference>